<feature type="transmembrane region" description="Helical" evidence="18">
    <location>
        <begin position="309"/>
        <end position="329"/>
    </location>
</feature>
<keyword evidence="13 18" id="KW-0520">NAD</keyword>
<dbReference type="GO" id="GO:0006120">
    <property type="term" value="P:mitochondrial electron transport, NADH to ubiquinone"/>
    <property type="evidence" value="ECO:0007669"/>
    <property type="project" value="InterPro"/>
</dbReference>
<keyword evidence="12 18" id="KW-1133">Transmembrane helix</keyword>
<evidence type="ECO:0000256" key="18">
    <source>
        <dbReference type="RuleBase" id="RU003403"/>
    </source>
</evidence>
<evidence type="ECO:0000259" key="19">
    <source>
        <dbReference type="Pfam" id="PF00361"/>
    </source>
</evidence>
<dbReference type="Pfam" id="PF00361">
    <property type="entry name" value="Proton_antipo_M"/>
    <property type="match status" value="2"/>
</dbReference>
<keyword evidence="11 18" id="KW-0249">Electron transport</keyword>
<evidence type="ECO:0000256" key="12">
    <source>
        <dbReference type="ARBA" id="ARBA00022989"/>
    </source>
</evidence>
<keyword evidence="7 18" id="KW-0679">Respiratory chain</keyword>
<evidence type="ECO:0000256" key="8">
    <source>
        <dbReference type="ARBA" id="ARBA00022692"/>
    </source>
</evidence>
<evidence type="ECO:0000256" key="5">
    <source>
        <dbReference type="ARBA" id="ARBA00021008"/>
    </source>
</evidence>
<feature type="transmembrane region" description="Helical" evidence="18">
    <location>
        <begin position="58"/>
        <end position="78"/>
    </location>
</feature>
<keyword evidence="16 18" id="KW-0472">Membrane</keyword>
<evidence type="ECO:0000256" key="13">
    <source>
        <dbReference type="ARBA" id="ARBA00023027"/>
    </source>
</evidence>
<feature type="transmembrane region" description="Helical" evidence="18">
    <location>
        <begin position="84"/>
        <end position="103"/>
    </location>
</feature>
<reference evidence="20" key="1">
    <citation type="journal article" date="2018" name="Mol. Phylogenet. Evol.">
        <title>Species delimitation and mitogenome phylogenetics in the subterranean genus Pseudoniphargus (Crustacea: Amphipoda).</title>
        <authorList>
            <person name="Stokkan M."/>
            <person name="Jurado-Rivera J.A."/>
            <person name="Oromi P."/>
            <person name="Juan C."/>
            <person name="Jaume D."/>
            <person name="Pons J."/>
        </authorList>
    </citation>
    <scope>NUCLEOTIDE SEQUENCE</scope>
</reference>
<dbReference type="GO" id="GO:0005743">
    <property type="term" value="C:mitochondrial inner membrane"/>
    <property type="evidence" value="ECO:0007669"/>
    <property type="project" value="UniProtKB-SubCell"/>
</dbReference>
<feature type="transmembrane region" description="Helical" evidence="18">
    <location>
        <begin position="184"/>
        <end position="212"/>
    </location>
</feature>
<keyword evidence="8 18" id="KW-0812">Transmembrane</keyword>
<evidence type="ECO:0000256" key="10">
    <source>
        <dbReference type="ARBA" id="ARBA00022967"/>
    </source>
</evidence>
<evidence type="ECO:0000256" key="9">
    <source>
        <dbReference type="ARBA" id="ARBA00022792"/>
    </source>
</evidence>
<evidence type="ECO:0000256" key="1">
    <source>
        <dbReference type="ARBA" id="ARBA00003257"/>
    </source>
</evidence>
<organism evidence="20">
    <name type="scientific">Metacrangonyx dhofarensis</name>
    <dbReference type="NCBI Taxonomy" id="2291046"/>
    <lineage>
        <taxon>Eukaryota</taxon>
        <taxon>Metazoa</taxon>
        <taxon>Ecdysozoa</taxon>
        <taxon>Arthropoda</taxon>
        <taxon>Crustacea</taxon>
        <taxon>Multicrustacea</taxon>
        <taxon>Malacostraca</taxon>
        <taxon>Eumalacostraca</taxon>
        <taxon>Peracarida</taxon>
        <taxon>Amphipoda</taxon>
        <taxon>Senticaudata</taxon>
        <taxon>Hadziida</taxon>
        <taxon>Hadzioidea</taxon>
        <taxon>Metacrangonyctidae</taxon>
        <taxon>Metacrangonyx</taxon>
    </lineage>
</organism>
<evidence type="ECO:0000256" key="17">
    <source>
        <dbReference type="ARBA" id="ARBA00049551"/>
    </source>
</evidence>
<comment type="similarity">
    <text evidence="3 18">Belongs to the complex I subunit 2 family.</text>
</comment>
<dbReference type="InterPro" id="IPR003917">
    <property type="entry name" value="NADH_UbQ_OxRdtase_chain2"/>
</dbReference>
<feature type="transmembrane region" description="Helical" evidence="18">
    <location>
        <begin position="232"/>
        <end position="252"/>
    </location>
</feature>
<keyword evidence="10 18" id="KW-1278">Translocase</keyword>
<evidence type="ECO:0000256" key="15">
    <source>
        <dbReference type="ARBA" id="ARBA00023128"/>
    </source>
</evidence>
<dbReference type="InterPro" id="IPR050175">
    <property type="entry name" value="Complex_I_Subunit_2"/>
</dbReference>
<name>A0A345UDJ7_9CRUS</name>
<evidence type="ECO:0000313" key="20">
    <source>
        <dbReference type="EMBL" id="AXI98533.1"/>
    </source>
</evidence>
<dbReference type="GO" id="GO:0008137">
    <property type="term" value="F:NADH dehydrogenase (ubiquinone) activity"/>
    <property type="evidence" value="ECO:0007669"/>
    <property type="project" value="UniProtKB-EC"/>
</dbReference>
<evidence type="ECO:0000256" key="6">
    <source>
        <dbReference type="ARBA" id="ARBA00022448"/>
    </source>
</evidence>
<dbReference type="AlphaFoldDB" id="A0A345UDJ7"/>
<evidence type="ECO:0000256" key="7">
    <source>
        <dbReference type="ARBA" id="ARBA00022660"/>
    </source>
</evidence>
<dbReference type="PRINTS" id="PR01436">
    <property type="entry name" value="NADHDHGNASE2"/>
</dbReference>
<comment type="catalytic activity">
    <reaction evidence="17 18">
        <text>a ubiquinone + NADH + 5 H(+)(in) = a ubiquinol + NAD(+) + 4 H(+)(out)</text>
        <dbReference type="Rhea" id="RHEA:29091"/>
        <dbReference type="Rhea" id="RHEA-COMP:9565"/>
        <dbReference type="Rhea" id="RHEA-COMP:9566"/>
        <dbReference type="ChEBI" id="CHEBI:15378"/>
        <dbReference type="ChEBI" id="CHEBI:16389"/>
        <dbReference type="ChEBI" id="CHEBI:17976"/>
        <dbReference type="ChEBI" id="CHEBI:57540"/>
        <dbReference type="ChEBI" id="CHEBI:57945"/>
        <dbReference type="EC" id="7.1.1.2"/>
    </reaction>
</comment>
<geneLocation type="mitochondrion" evidence="20"/>
<feature type="domain" description="NADH:quinone oxidoreductase/Mrp antiporter transmembrane" evidence="19">
    <location>
        <begin position="26"/>
        <end position="79"/>
    </location>
</feature>
<feature type="domain" description="NADH:quinone oxidoreductase/Mrp antiporter transmembrane" evidence="19">
    <location>
        <begin position="84"/>
        <end position="278"/>
    </location>
</feature>
<feature type="transmembrane region" description="Helical" evidence="18">
    <location>
        <begin position="115"/>
        <end position="137"/>
    </location>
</feature>
<comment type="function">
    <text evidence="1">Core subunit of the mitochondrial membrane respiratory chain NADH dehydrogenase (Complex I) that is believed to belong to the minimal assembly required for catalysis. Complex I functions in the transfer of electrons from NADH to the respiratory chain. The immediate electron acceptor for the enzyme is believed to be ubiquinone.</text>
</comment>
<accession>A0A345UDJ7</accession>
<keyword evidence="9 18" id="KW-0999">Mitochondrion inner membrane</keyword>
<protein>
    <recommendedName>
        <fullName evidence="5 18">NADH-ubiquinone oxidoreductase chain 2</fullName>
        <ecNumber evidence="4 18">7.1.1.2</ecNumber>
    </recommendedName>
</protein>
<evidence type="ECO:0000256" key="4">
    <source>
        <dbReference type="ARBA" id="ARBA00012944"/>
    </source>
</evidence>
<dbReference type="PANTHER" id="PTHR46552">
    <property type="entry name" value="NADH-UBIQUINONE OXIDOREDUCTASE CHAIN 2"/>
    <property type="match status" value="1"/>
</dbReference>
<evidence type="ECO:0000256" key="3">
    <source>
        <dbReference type="ARBA" id="ARBA00007012"/>
    </source>
</evidence>
<gene>
    <name evidence="20" type="primary">nad2</name>
</gene>
<comment type="function">
    <text evidence="18">Core subunit of the mitochondrial membrane respiratory chain NADH dehydrogenase (Complex I) which catalyzes electron transfer from NADH through the respiratory chain, using ubiquinone as an electron acceptor. Essential for the catalytic activity and assembly of complex I.</text>
</comment>
<dbReference type="PANTHER" id="PTHR46552:SF1">
    <property type="entry name" value="NADH-UBIQUINONE OXIDOREDUCTASE CHAIN 2"/>
    <property type="match status" value="1"/>
</dbReference>
<keyword evidence="6" id="KW-0813">Transport</keyword>
<comment type="subcellular location">
    <subcellularLocation>
        <location evidence="2 18">Mitochondrion inner membrane</location>
        <topology evidence="2 18">Multi-pass membrane protein</topology>
    </subcellularLocation>
</comment>
<dbReference type="EMBL" id="MH592124">
    <property type="protein sequence ID" value="AXI98533.1"/>
    <property type="molecule type" value="Genomic_DNA"/>
</dbReference>
<evidence type="ECO:0000256" key="2">
    <source>
        <dbReference type="ARBA" id="ARBA00004448"/>
    </source>
</evidence>
<feature type="transmembrane region" description="Helical" evidence="18">
    <location>
        <begin position="143"/>
        <end position="164"/>
    </location>
</feature>
<dbReference type="EC" id="7.1.1.2" evidence="4 18"/>
<keyword evidence="15 18" id="KW-0496">Mitochondrion</keyword>
<dbReference type="InterPro" id="IPR001750">
    <property type="entry name" value="ND/Mrp_TM"/>
</dbReference>
<sequence length="330" mass="37881">MFFHPSLVSFFFFLFVSIYMMVSVSSWFFVWFFIEMNLLCFIPLINSKKNKYVTESSLKYFLMQALSSIILMIGIVFMYIGLDFFIFFIIGSLSIKLGVAPFHQWMVNISESFSWMLLFVLLTVQKMGPFILLGYSVVDVNKASILVLFLSFSSALVGALGGLFTSSLRKILVFSSISHNSWMILAVSVSVYTWLVYFLIYVFVFFSVIYLFSSYNVYSLGQLFLKLNSLDLLCGSVFILSLGGLPPLTGFIPKMFLIKEFMGVYNYFVFFFLLASVFISLFFYSRVFVLNFMYMCSKNMALSGTTSKAGFFLFFNLAGFFILPFVCLFS</sequence>
<feature type="transmembrane region" description="Helical" evidence="18">
    <location>
        <begin position="7"/>
        <end position="22"/>
    </location>
</feature>
<feature type="transmembrane region" description="Helical" evidence="18">
    <location>
        <begin position="264"/>
        <end position="289"/>
    </location>
</feature>
<keyword evidence="14 18" id="KW-0830">Ubiquinone</keyword>
<evidence type="ECO:0000256" key="11">
    <source>
        <dbReference type="ARBA" id="ARBA00022982"/>
    </source>
</evidence>
<proteinExistence type="inferred from homology"/>
<evidence type="ECO:0000256" key="14">
    <source>
        <dbReference type="ARBA" id="ARBA00023075"/>
    </source>
</evidence>
<evidence type="ECO:0000256" key="16">
    <source>
        <dbReference type="ARBA" id="ARBA00023136"/>
    </source>
</evidence>